<name>A0ABS0LGU0_9LACT</name>
<keyword evidence="1" id="KW-1188">Viral release from host cell</keyword>
<comment type="caution">
    <text evidence="5">The sequence shown here is derived from an EMBL/GenBank/DDBJ whole genome shotgun (WGS) entry which is preliminary data.</text>
</comment>
<evidence type="ECO:0000313" key="6">
    <source>
        <dbReference type="Proteomes" id="UP000823401"/>
    </source>
</evidence>
<gene>
    <name evidence="5" type="ORF">HYQ42_00385</name>
</gene>
<feature type="coiled-coil region" evidence="2">
    <location>
        <begin position="23"/>
        <end position="130"/>
    </location>
</feature>
<dbReference type="PANTHER" id="PTHR37813">
    <property type="entry name" value="FELS-2 PROPHAGE PROTEIN"/>
    <property type="match status" value="1"/>
</dbReference>
<keyword evidence="3" id="KW-1133">Transmembrane helix</keyword>
<proteinExistence type="predicted"/>
<evidence type="ECO:0000259" key="4">
    <source>
        <dbReference type="Pfam" id="PF10145"/>
    </source>
</evidence>
<keyword evidence="2" id="KW-0175">Coiled coil</keyword>
<dbReference type="EMBL" id="JACCEL010000001">
    <property type="protein sequence ID" value="MBG9977227.1"/>
    <property type="molecule type" value="Genomic_DNA"/>
</dbReference>
<accession>A0ABS0LGU0</accession>
<organism evidence="5 6">
    <name type="scientific">Ruoffia tabacinasalis</name>
    <dbReference type="NCBI Taxonomy" id="87458"/>
    <lineage>
        <taxon>Bacteria</taxon>
        <taxon>Bacillati</taxon>
        <taxon>Bacillota</taxon>
        <taxon>Bacilli</taxon>
        <taxon>Lactobacillales</taxon>
        <taxon>Aerococcaceae</taxon>
        <taxon>Ruoffia</taxon>
    </lineage>
</organism>
<reference evidence="5 6" key="1">
    <citation type="submission" date="2020-07" db="EMBL/GenBank/DDBJ databases">
        <title>Facklamia lactis sp. nov., isolated from raw milk.</title>
        <authorList>
            <person name="Doll E.V."/>
            <person name="Huptas C."/>
            <person name="Staib L."/>
            <person name="Wenning M."/>
            <person name="Scherer S."/>
        </authorList>
    </citation>
    <scope>NUCLEOTIDE SEQUENCE [LARGE SCALE GENOMIC DNA]</scope>
    <source>
        <strain evidence="5 6">DSM 104272</strain>
    </source>
</reference>
<evidence type="ECO:0000256" key="1">
    <source>
        <dbReference type="ARBA" id="ARBA00022612"/>
    </source>
</evidence>
<dbReference type="InterPro" id="IPR010090">
    <property type="entry name" value="Phage_tape_meas"/>
</dbReference>
<dbReference type="RefSeq" id="WP_197103087.1">
    <property type="nucleotide sequence ID" value="NZ_JACCEL010000001.1"/>
</dbReference>
<feature type="transmembrane region" description="Helical" evidence="3">
    <location>
        <begin position="590"/>
        <end position="615"/>
    </location>
</feature>
<feature type="transmembrane region" description="Helical" evidence="3">
    <location>
        <begin position="622"/>
        <end position="644"/>
    </location>
</feature>
<keyword evidence="3" id="KW-0812">Transmembrane</keyword>
<sequence>MSSKIKGITIELEGKSTGLDKVLKDVEKSARNTNKELRSVNSSLKFNPGNAELVAQQQELLANQIDNTSQKLKQLRDAQAEVDRQFQSGDINAEQYRAFQRELVETESKLNHYQTALKNSQQEQEDLARNTQRLETYFEATGTSVDDFSDVIGTKLTNAIRDGRANSQQLETALNQIGRTALGSEADISKLKNELDSIDDGSSIEDVRNGLQRLETSANEAGDALENMGDKLDAGNLMDAADQLGGVTDKIIDIGTAAIESSGEIDNAVVKYNAAFGLVGDEAESTAEKINNLYKSGIVDSYEEAGDILVQTGTQLKDLDDIELQKVSRNVAIFAKRFDADIPESLRGVNALMTTFGVSADEALNVMTVGTQRGLDKTDELGDNLAEYATLFEESGYSAEEMFAILEAGLDGGAYNLDKVNDLVKEFGVRLNDGSIATAVENLGGGFEEVYQEIEDGNLTAKEAFQLLGEEIMSLGSEQEKAAAISEIFGSMGEDAGTKVIEAMIGASGAVNGVESAYQNADEAAQIFSQRTQQEKFSSNLRKLEEALLPLGEALLELANDILPIVIGFIEDLITQFNELSPAGKAFAEFILLLSGIGAVVAPIAVAVMGLVGAFSALNIAMLPLTAAILGISAVIAGVIIAMQNWDEIMAWLSEAISTAVTEWGTMFSDVGIVIATFVQTGIAWISNLGMSVISWFSSMWATVSESASGMWSSVSTAFSNIWTSVTTSVSGAYSSVQTWFSNMVTAVSGRLNSILAKVKEIWTSVVNAIRDKVSSAKSAADSVMSGVYDTITGWWNNFKDAGSNIVSMIADGISAGVGKVKSAIGNVTQTIRNYLPFSPAKEGALRDIHRLNFGGTIADSIDRDANKPVRAIGNLTQSMMSALKDIPSNFEFGLGANISNLMKSMNRTSKQFVESSNSGQSTETALNIGTIDNSQMINLLAVIAEMLESIQNKPSDTYLDGMNLTKGLHPYQKQYETVLTTRKNRMKGDY</sequence>
<dbReference type="Gene3D" id="1.20.120.20">
    <property type="entry name" value="Apolipoprotein"/>
    <property type="match status" value="1"/>
</dbReference>
<evidence type="ECO:0000256" key="3">
    <source>
        <dbReference type="SAM" id="Phobius"/>
    </source>
</evidence>
<evidence type="ECO:0000313" key="5">
    <source>
        <dbReference type="EMBL" id="MBG9977227.1"/>
    </source>
</evidence>
<keyword evidence="3" id="KW-0472">Membrane</keyword>
<evidence type="ECO:0000256" key="2">
    <source>
        <dbReference type="SAM" id="Coils"/>
    </source>
</evidence>
<dbReference type="Proteomes" id="UP000823401">
    <property type="component" value="Unassembled WGS sequence"/>
</dbReference>
<protein>
    <submittedName>
        <fullName evidence="5">Phage tail tape measure protein</fullName>
    </submittedName>
</protein>
<keyword evidence="6" id="KW-1185">Reference proteome</keyword>
<feature type="domain" description="Phage tail tape measure protein" evidence="4">
    <location>
        <begin position="317"/>
        <end position="490"/>
    </location>
</feature>
<feature type="transmembrane region" description="Helical" evidence="3">
    <location>
        <begin position="664"/>
        <end position="686"/>
    </location>
</feature>
<dbReference type="PANTHER" id="PTHR37813:SF1">
    <property type="entry name" value="FELS-2 PROPHAGE PROTEIN"/>
    <property type="match status" value="1"/>
</dbReference>
<dbReference type="Pfam" id="PF10145">
    <property type="entry name" value="PhageMin_Tail"/>
    <property type="match status" value="1"/>
</dbReference>